<evidence type="ECO:0000313" key="2">
    <source>
        <dbReference type="Proteomes" id="UP000199354"/>
    </source>
</evidence>
<evidence type="ECO:0000313" key="1">
    <source>
        <dbReference type="EMBL" id="SCY78521.1"/>
    </source>
</evidence>
<dbReference type="Proteomes" id="UP000199354">
    <property type="component" value="Unassembled WGS sequence"/>
</dbReference>
<accession>A0A1G5IRZ4</accession>
<proteinExistence type="predicted"/>
<dbReference type="EMBL" id="FMVF01000011">
    <property type="protein sequence ID" value="SCY78521.1"/>
    <property type="molecule type" value="Genomic_DNA"/>
</dbReference>
<name>A0A1G5IRZ4_9FLAO</name>
<reference evidence="1 2" key="1">
    <citation type="submission" date="2016-10" db="EMBL/GenBank/DDBJ databases">
        <authorList>
            <person name="de Groot N.N."/>
        </authorList>
    </citation>
    <scope>NUCLEOTIDE SEQUENCE [LARGE SCALE GENOMIC DNA]</scope>
    <source>
        <strain evidence="1 2">CGMCC 1.7031</strain>
    </source>
</reference>
<gene>
    <name evidence="1" type="ORF">SAMN02927903_02347</name>
</gene>
<keyword evidence="2" id="KW-1185">Reference proteome</keyword>
<dbReference type="AlphaFoldDB" id="A0A1G5IRZ4"/>
<sequence>MRIPLIYIPKTKYKKFLYIRKKYYSKYPIIPIGCDCHPAHTLNSLFLRKISLPFDWLNIEPIHCFNYINDNINCEFSFFKSNVITNERGYFIASKYPSAEFIHEKKLDSSDSQEKFDRRIARFTELLPKRNIFIHNIPANSIKNKEDITVFIESIVKFKEIIHNGSTIHIYIRFDENITENETLANELYVRLINSNIETIKYVRKLNKFGIWGDKKEYYRLLKNLKINIKQTFPNISIK</sequence>
<organism evidence="1 2">
    <name type="scientific">Flavobacterium caeni</name>
    <dbReference type="NCBI Taxonomy" id="490189"/>
    <lineage>
        <taxon>Bacteria</taxon>
        <taxon>Pseudomonadati</taxon>
        <taxon>Bacteroidota</taxon>
        <taxon>Flavobacteriia</taxon>
        <taxon>Flavobacteriales</taxon>
        <taxon>Flavobacteriaceae</taxon>
        <taxon>Flavobacterium</taxon>
    </lineage>
</organism>
<dbReference type="STRING" id="490189.SAMN02927903_02347"/>
<protein>
    <submittedName>
        <fullName evidence="1">Putative papain-like cysteine peptidase</fullName>
    </submittedName>
</protein>